<dbReference type="PANTHER" id="PTHR37291">
    <property type="entry name" value="5-METHYLCYTOSINE-SPECIFIC RESTRICTION ENZYME B"/>
    <property type="match status" value="1"/>
</dbReference>
<dbReference type="RefSeq" id="WP_169771873.1">
    <property type="nucleotide sequence ID" value="NZ_JABCUR010000004.1"/>
</dbReference>
<sequence length="459" mass="53320">MIDTTKLKEALTAYKNDFAPLTWNEERYKWETVKHFQDNWDVNATDFAVMLENSLAKTDNLLMSQCNYPKNMIVEFAQKDPEQVRSMFINLFDEGQDYYERVKIFKQTSVALLSKYGKAEDNHYQSENVITIYLWLRYPDKYYIFKLGIVRNVAKYLHANYHFKKGAYAENLRNHLALYDELCAELQKDAELVQLLHSQLTPDCYPDSALHTLTIDVGYYISQSLSKQKDANESNMTATVAPAVKDDTSDSYTKADFLTEVYMTEERYDHLTSLLKNKKNVILQGAPGVGKTFCAKRLAWSMIGKKDESRIEFIQFHQNYSYEDFMMGYKPEKQGFKLKYGVFYRFCQQAANHPDKEFFFLILHPFHPKNWDKHTIVSANLYQIFTYVKNKQAELNQSGGSRQVSGMLLYARTDEDIQPDGVYQMSGNQISVTTLDLNCPFEQLSAQLNSIAATHFETV</sequence>
<feature type="domain" description="ATPase dynein-related AAA" evidence="1">
    <location>
        <begin position="280"/>
        <end position="350"/>
    </location>
</feature>
<organism evidence="2 3">
    <name type="scientific">Mobiluncus mulieris</name>
    <dbReference type="NCBI Taxonomy" id="2052"/>
    <lineage>
        <taxon>Bacteria</taxon>
        <taxon>Bacillati</taxon>
        <taxon>Actinomycetota</taxon>
        <taxon>Actinomycetes</taxon>
        <taxon>Actinomycetales</taxon>
        <taxon>Actinomycetaceae</taxon>
        <taxon>Mobiluncus</taxon>
    </lineage>
</organism>
<name>A0A7Y0Y4F0_9ACTO</name>
<evidence type="ECO:0000313" key="3">
    <source>
        <dbReference type="Proteomes" id="UP000578252"/>
    </source>
</evidence>
<dbReference type="Gene3D" id="3.40.50.300">
    <property type="entry name" value="P-loop containing nucleotide triphosphate hydrolases"/>
    <property type="match status" value="1"/>
</dbReference>
<protein>
    <submittedName>
        <fullName evidence="2">AAA domain-containing protein</fullName>
    </submittedName>
</protein>
<comment type="caution">
    <text evidence="2">The sequence shown here is derived from an EMBL/GenBank/DDBJ whole genome shotgun (WGS) entry which is preliminary data.</text>
</comment>
<dbReference type="SUPFAM" id="SSF52540">
    <property type="entry name" value="P-loop containing nucleoside triphosphate hydrolases"/>
    <property type="match status" value="1"/>
</dbReference>
<dbReference type="GO" id="GO:0016887">
    <property type="term" value="F:ATP hydrolysis activity"/>
    <property type="evidence" value="ECO:0007669"/>
    <property type="project" value="InterPro"/>
</dbReference>
<dbReference type="EMBL" id="JABCUR010000004">
    <property type="protein sequence ID" value="NMW65012.1"/>
    <property type="molecule type" value="Genomic_DNA"/>
</dbReference>
<dbReference type="PANTHER" id="PTHR37291:SF1">
    <property type="entry name" value="TYPE IV METHYL-DIRECTED RESTRICTION ENZYME ECOKMCRB SUBUNIT"/>
    <property type="match status" value="1"/>
</dbReference>
<dbReference type="InterPro" id="IPR011704">
    <property type="entry name" value="ATPase_dyneun-rel_AAA"/>
</dbReference>
<dbReference type="GO" id="GO:0005524">
    <property type="term" value="F:ATP binding"/>
    <property type="evidence" value="ECO:0007669"/>
    <property type="project" value="InterPro"/>
</dbReference>
<evidence type="ECO:0000259" key="1">
    <source>
        <dbReference type="Pfam" id="PF07728"/>
    </source>
</evidence>
<dbReference type="InterPro" id="IPR027417">
    <property type="entry name" value="P-loop_NTPase"/>
</dbReference>
<dbReference type="AlphaFoldDB" id="A0A7Y0Y4F0"/>
<accession>A0A7Y0Y4F0</accession>
<dbReference type="Proteomes" id="UP000578252">
    <property type="component" value="Unassembled WGS sequence"/>
</dbReference>
<dbReference type="InterPro" id="IPR052934">
    <property type="entry name" value="Methyl-DNA_Rec/Restrict_Enz"/>
</dbReference>
<reference evidence="2 3" key="1">
    <citation type="submission" date="2020-04" db="EMBL/GenBank/DDBJ databases">
        <title>Antimicrobial susceptibility and clonality of vaginal-derived multi-drug resistant Mobiluncus isolates in China.</title>
        <authorList>
            <person name="Zhang X."/>
        </authorList>
    </citation>
    <scope>NUCLEOTIDE SEQUENCE [LARGE SCALE GENOMIC DNA]</scope>
    <source>
        <strain evidence="2 3">13</strain>
    </source>
</reference>
<dbReference type="Pfam" id="PF07728">
    <property type="entry name" value="AAA_5"/>
    <property type="match status" value="1"/>
</dbReference>
<evidence type="ECO:0000313" key="2">
    <source>
        <dbReference type="EMBL" id="NMW65012.1"/>
    </source>
</evidence>
<gene>
    <name evidence="2" type="ORF">HHJ78_05595</name>
</gene>
<proteinExistence type="predicted"/>